<proteinExistence type="predicted"/>
<dbReference type="EMBL" id="QJKB01000002">
    <property type="protein sequence ID" value="PXX45161.1"/>
    <property type="molecule type" value="Genomic_DNA"/>
</dbReference>
<accession>A0A318JMG0</accession>
<keyword evidence="2" id="KW-1185">Reference proteome</keyword>
<sequence length="75" mass="8499">MQARDQEFVMNSIRSYLQARPQSADTAEGIQHFWIRWPGDALPLSVISDILEHMRNAGELESVNVGGRTIWRAAC</sequence>
<dbReference type="Proteomes" id="UP000247792">
    <property type="component" value="Unassembled WGS sequence"/>
</dbReference>
<evidence type="ECO:0000313" key="1">
    <source>
        <dbReference type="EMBL" id="PXX45161.1"/>
    </source>
</evidence>
<protein>
    <submittedName>
        <fullName evidence="1">Uncharacterized protein</fullName>
    </submittedName>
</protein>
<reference evidence="1 2" key="1">
    <citation type="submission" date="2018-05" db="EMBL/GenBank/DDBJ databases">
        <title>Genomic Encyclopedia of Type Strains, Phase IV (KMG-IV): sequencing the most valuable type-strain genomes for metagenomic binning, comparative biology and taxonomic classification.</title>
        <authorList>
            <person name="Goeker M."/>
        </authorList>
    </citation>
    <scope>NUCLEOTIDE SEQUENCE [LARGE SCALE GENOMIC DNA]</scope>
    <source>
        <strain evidence="1 2">DSM 19792</strain>
    </source>
</reference>
<comment type="caution">
    <text evidence="1">The sequence shown here is derived from an EMBL/GenBank/DDBJ whole genome shotgun (WGS) entry which is preliminary data.</text>
</comment>
<name>A0A318JMG0_9BURK</name>
<dbReference type="AlphaFoldDB" id="A0A318JMG0"/>
<organism evidence="1 2">
    <name type="scientific">Undibacterium pigrum</name>
    <dbReference type="NCBI Taxonomy" id="401470"/>
    <lineage>
        <taxon>Bacteria</taxon>
        <taxon>Pseudomonadati</taxon>
        <taxon>Pseudomonadota</taxon>
        <taxon>Betaproteobacteria</taxon>
        <taxon>Burkholderiales</taxon>
        <taxon>Oxalobacteraceae</taxon>
        <taxon>Undibacterium</taxon>
    </lineage>
</organism>
<evidence type="ECO:0000313" key="2">
    <source>
        <dbReference type="Proteomes" id="UP000247792"/>
    </source>
</evidence>
<gene>
    <name evidence="1" type="ORF">DFR42_102374</name>
</gene>